<dbReference type="InterPro" id="IPR002938">
    <property type="entry name" value="FAD-bd"/>
</dbReference>
<dbReference type="PANTHER" id="PTHR43747">
    <property type="entry name" value="FAD-BINDING PROTEIN"/>
    <property type="match status" value="1"/>
</dbReference>
<dbReference type="PANTHER" id="PTHR43747:SF1">
    <property type="entry name" value="SLR1998 PROTEIN"/>
    <property type="match status" value="1"/>
</dbReference>
<dbReference type="RefSeq" id="WP_353566690.1">
    <property type="nucleotide sequence ID" value="NZ_BAABRI010000008.1"/>
</dbReference>
<dbReference type="EMBL" id="BAABRI010000008">
    <property type="protein sequence ID" value="GAA5482551.1"/>
    <property type="molecule type" value="Genomic_DNA"/>
</dbReference>
<evidence type="ECO:0000313" key="2">
    <source>
        <dbReference type="EMBL" id="GAA5482551.1"/>
    </source>
</evidence>
<gene>
    <name evidence="2" type="ORF">Hsar01_01774</name>
</gene>
<evidence type="ECO:0000313" key="3">
    <source>
        <dbReference type="Proteomes" id="UP001476282"/>
    </source>
</evidence>
<dbReference type="InterPro" id="IPR050816">
    <property type="entry name" value="Flavin-dep_Halogenase_NPB"/>
</dbReference>
<feature type="domain" description="FAD-binding" evidence="1">
    <location>
        <begin position="6"/>
        <end position="312"/>
    </location>
</feature>
<accession>A0ABP9UQB3</accession>
<dbReference type="Gene3D" id="3.50.50.60">
    <property type="entry name" value="FAD/NAD(P)-binding domain"/>
    <property type="match status" value="1"/>
</dbReference>
<sequence length="448" mass="49942">MSDAFDVGILGAGPAGSTLGALLAKRGFKVICFDDERRPELLVGESLLPTVVDLMRRLEIEDRVAKFSQFKPGVAFVHRDGQRLDFLFPHGVLGKTPNYSYNIPRPEFDNLLRDRAGELGVTFVKHRASVEKGSDGREIQLSPDTMSVVPELNGKHPKLLVDATGRTRAVAKALGLSAKKGDRNDVAYFAHYEDFDSTAMTEGQVVISILEHGWSWRIPLPGRLSVGIVIDKDIAKQHGDTAEERLESLIDSQPILAGPGKGRKRVTEVKTYTNYQLISERSHGPGWIAAGDAFGFVDPMLSPGLFMAMHMAELLDEKVFAGGPKVLDQPEKLAPKLEKVKAEMLDWHTSWGEIIEYFYDGRMFSMYEAGTKLREAYGKWQLPSLMEKHLTANITRMVSGVTTRSRYGRGLVNWSTKHLVWDTQPPEHYRVRTSKTPVPEPKDEPAMA</sequence>
<comment type="caution">
    <text evidence="2">The sequence shown here is derived from an EMBL/GenBank/DDBJ whole genome shotgun (WGS) entry which is preliminary data.</text>
</comment>
<dbReference type="Pfam" id="PF01494">
    <property type="entry name" value="FAD_binding_3"/>
    <property type="match status" value="1"/>
</dbReference>
<dbReference type="SUPFAM" id="SSF51905">
    <property type="entry name" value="FAD/NAD(P)-binding domain"/>
    <property type="match status" value="1"/>
</dbReference>
<dbReference type="InterPro" id="IPR036188">
    <property type="entry name" value="FAD/NAD-bd_sf"/>
</dbReference>
<proteinExistence type="predicted"/>
<dbReference type="Proteomes" id="UP001476282">
    <property type="component" value="Unassembled WGS sequence"/>
</dbReference>
<protein>
    <recommendedName>
        <fullName evidence="1">FAD-binding domain-containing protein</fullName>
    </recommendedName>
</protein>
<keyword evidence="3" id="KW-1185">Reference proteome</keyword>
<reference evidence="2 3" key="1">
    <citation type="submission" date="2024-02" db="EMBL/GenBank/DDBJ databases">
        <title>Haloferula sargassicola NBRC 104335.</title>
        <authorList>
            <person name="Ichikawa N."/>
            <person name="Katano-Makiyama Y."/>
            <person name="Hidaka K."/>
        </authorList>
    </citation>
    <scope>NUCLEOTIDE SEQUENCE [LARGE SCALE GENOMIC DNA]</scope>
    <source>
        <strain evidence="2 3">NBRC 104335</strain>
    </source>
</reference>
<organism evidence="2 3">
    <name type="scientific">Haloferula sargassicola</name>
    <dbReference type="NCBI Taxonomy" id="490096"/>
    <lineage>
        <taxon>Bacteria</taxon>
        <taxon>Pseudomonadati</taxon>
        <taxon>Verrucomicrobiota</taxon>
        <taxon>Verrucomicrobiia</taxon>
        <taxon>Verrucomicrobiales</taxon>
        <taxon>Verrucomicrobiaceae</taxon>
        <taxon>Haloferula</taxon>
    </lineage>
</organism>
<evidence type="ECO:0000259" key="1">
    <source>
        <dbReference type="Pfam" id="PF01494"/>
    </source>
</evidence>
<name>A0ABP9UQB3_9BACT</name>